<evidence type="ECO:0000313" key="2">
    <source>
        <dbReference type="Proteomes" id="UP000554482"/>
    </source>
</evidence>
<reference evidence="1 2" key="1">
    <citation type="submission" date="2020-06" db="EMBL/GenBank/DDBJ databases">
        <title>Transcriptomic and genomic resources for Thalictrum thalictroides and T. hernandezii: Facilitating candidate gene discovery in an emerging model plant lineage.</title>
        <authorList>
            <person name="Arias T."/>
            <person name="Riano-Pachon D.M."/>
            <person name="Di Stilio V.S."/>
        </authorList>
    </citation>
    <scope>NUCLEOTIDE SEQUENCE [LARGE SCALE GENOMIC DNA]</scope>
    <source>
        <strain evidence="2">cv. WT478/WT964</strain>
        <tissue evidence="1">Leaves</tissue>
    </source>
</reference>
<dbReference type="EMBL" id="JABWDY010011465">
    <property type="protein sequence ID" value="KAF5199760.1"/>
    <property type="molecule type" value="Genomic_DNA"/>
</dbReference>
<evidence type="ECO:0000313" key="1">
    <source>
        <dbReference type="EMBL" id="KAF5199760.1"/>
    </source>
</evidence>
<accession>A0A7J6WSZ7</accession>
<dbReference type="Gene3D" id="3.40.50.720">
    <property type="entry name" value="NAD(P)-binding Rossmann-like Domain"/>
    <property type="match status" value="1"/>
</dbReference>
<proteinExistence type="predicted"/>
<dbReference type="AlphaFoldDB" id="A0A7J6WSZ7"/>
<comment type="caution">
    <text evidence="1">The sequence shown here is derived from an EMBL/GenBank/DDBJ whole genome shotgun (WGS) entry which is preliminary data.</text>
</comment>
<keyword evidence="2" id="KW-1185">Reference proteome</keyword>
<sequence>MRGVVVVSSVAAVVMIPKLPKDQVLDETYWSDKEYCSATDNWYCLAITAAEILNASTNYFFPLQSCSIFNSLPLSTLAPAILLFFSPLSASTRCPAAMLAPEPSLPVRKLSFSSSSYS</sequence>
<organism evidence="1 2">
    <name type="scientific">Thalictrum thalictroides</name>
    <name type="common">Rue-anemone</name>
    <name type="synonym">Anemone thalictroides</name>
    <dbReference type="NCBI Taxonomy" id="46969"/>
    <lineage>
        <taxon>Eukaryota</taxon>
        <taxon>Viridiplantae</taxon>
        <taxon>Streptophyta</taxon>
        <taxon>Embryophyta</taxon>
        <taxon>Tracheophyta</taxon>
        <taxon>Spermatophyta</taxon>
        <taxon>Magnoliopsida</taxon>
        <taxon>Ranunculales</taxon>
        <taxon>Ranunculaceae</taxon>
        <taxon>Thalictroideae</taxon>
        <taxon>Thalictrum</taxon>
    </lineage>
</organism>
<dbReference type="OrthoDB" id="2735536at2759"/>
<gene>
    <name evidence="1" type="ORF">FRX31_010654</name>
</gene>
<name>A0A7J6WSZ7_THATH</name>
<protein>
    <submittedName>
        <fullName evidence="1">Uncharacterized protein</fullName>
    </submittedName>
</protein>
<dbReference type="Proteomes" id="UP000554482">
    <property type="component" value="Unassembled WGS sequence"/>
</dbReference>